<feature type="region of interest" description="Disordered" evidence="1">
    <location>
        <begin position="1"/>
        <end position="25"/>
    </location>
</feature>
<evidence type="ECO:0000256" key="1">
    <source>
        <dbReference type="SAM" id="MobiDB-lite"/>
    </source>
</evidence>
<sequence>MGSPRTPQLPGRPDLPQRSRQQHLVPELRTETPVFAAGGGETAVHDPGLMAAFRRGISLAEPDA</sequence>
<accession>A0ABX1AFU4</accession>
<reference evidence="2 3" key="1">
    <citation type="submission" date="2020-03" db="EMBL/GenBank/DDBJ databases">
        <title>Draft genome of Streptomyces sp. ventii, isolated from the Axial Seamount in the Pacific Ocean, and resequencing of the two type strains Streptomyces lonarensis strain NCL 716 and Streptomyces bohaiensis strain 11A07.</title>
        <authorList>
            <person name="Loughran R.M."/>
            <person name="Pfannmuller K.M."/>
            <person name="Wasson B.J."/>
            <person name="Deadmond M.C."/>
            <person name="Paddock B.E."/>
            <person name="Koyack M.J."/>
            <person name="Gallegos D.A."/>
            <person name="Mitchell E.A."/>
            <person name="Ushijima B."/>
            <person name="Saw J.H."/>
            <person name="Mcphail K.L."/>
            <person name="Videau P."/>
        </authorList>
    </citation>
    <scope>NUCLEOTIDE SEQUENCE [LARGE SCALE GENOMIC DNA]</scope>
    <source>
        <strain evidence="3">5675061</strain>
    </source>
</reference>
<dbReference type="Proteomes" id="UP000746503">
    <property type="component" value="Unassembled WGS sequence"/>
</dbReference>
<evidence type="ECO:0000313" key="2">
    <source>
        <dbReference type="EMBL" id="NJP64759.1"/>
    </source>
</evidence>
<evidence type="ECO:0000313" key="3">
    <source>
        <dbReference type="Proteomes" id="UP000746503"/>
    </source>
</evidence>
<name>A0ABX1AFU4_9ACTN</name>
<protein>
    <submittedName>
        <fullName evidence="2">Uncharacterized protein</fullName>
    </submittedName>
</protein>
<organism evidence="2 3">
    <name type="scientific">Streptomyces spiramenti</name>
    <dbReference type="NCBI Taxonomy" id="2720606"/>
    <lineage>
        <taxon>Bacteria</taxon>
        <taxon>Bacillati</taxon>
        <taxon>Actinomycetota</taxon>
        <taxon>Actinomycetes</taxon>
        <taxon>Kitasatosporales</taxon>
        <taxon>Streptomycetaceae</taxon>
        <taxon>Streptomyces</taxon>
    </lineage>
</organism>
<proteinExistence type="predicted"/>
<keyword evidence="3" id="KW-1185">Reference proteome</keyword>
<gene>
    <name evidence="2" type="ORF">HCJ92_00255</name>
</gene>
<dbReference type="EMBL" id="JAAVJB010000002">
    <property type="protein sequence ID" value="NJP64759.1"/>
    <property type="molecule type" value="Genomic_DNA"/>
</dbReference>
<comment type="caution">
    <text evidence="2">The sequence shown here is derived from an EMBL/GenBank/DDBJ whole genome shotgun (WGS) entry which is preliminary data.</text>
</comment>